<accession>A0A182HL52</accession>
<dbReference type="EnsemblMetazoa" id="AARA001982-RA">
    <property type="protein sequence ID" value="AARA001982-PA"/>
    <property type="gene ID" value="AARA001982"/>
</dbReference>
<reference evidence="1" key="1">
    <citation type="submission" date="2022-08" db="UniProtKB">
        <authorList>
            <consortium name="EnsemblMetazoa"/>
        </authorList>
    </citation>
    <scope>IDENTIFICATION</scope>
    <source>
        <strain evidence="1">Dongola</strain>
    </source>
</reference>
<evidence type="ECO:0000313" key="2">
    <source>
        <dbReference type="Proteomes" id="UP000075840"/>
    </source>
</evidence>
<dbReference type="VEuPathDB" id="VectorBase:AARA001982"/>
<organism evidence="1 2">
    <name type="scientific">Anopheles arabiensis</name>
    <name type="common">Mosquito</name>
    <dbReference type="NCBI Taxonomy" id="7173"/>
    <lineage>
        <taxon>Eukaryota</taxon>
        <taxon>Metazoa</taxon>
        <taxon>Ecdysozoa</taxon>
        <taxon>Arthropoda</taxon>
        <taxon>Hexapoda</taxon>
        <taxon>Insecta</taxon>
        <taxon>Pterygota</taxon>
        <taxon>Neoptera</taxon>
        <taxon>Endopterygota</taxon>
        <taxon>Diptera</taxon>
        <taxon>Nematocera</taxon>
        <taxon>Culicoidea</taxon>
        <taxon>Culicidae</taxon>
        <taxon>Anophelinae</taxon>
        <taxon>Anopheles</taxon>
    </lineage>
</organism>
<protein>
    <submittedName>
        <fullName evidence="1">Uncharacterized protein</fullName>
    </submittedName>
</protein>
<dbReference type="Proteomes" id="UP000075840">
    <property type="component" value="Unassembled WGS sequence"/>
</dbReference>
<name>A0A182HL52_ANOAR</name>
<sequence>MTAVTGSRALSRETPKPVRKPVSLLLSFAARCTKRVTRRKSAGKLLAATFSVATVSIDRADRRPHYRTLQRVAALSEKRHCRRPAELPPG</sequence>
<dbReference type="EMBL" id="APCN01000881">
    <property type="status" value="NOT_ANNOTATED_CDS"/>
    <property type="molecule type" value="Genomic_DNA"/>
</dbReference>
<keyword evidence="2" id="KW-1185">Reference proteome</keyword>
<dbReference type="AlphaFoldDB" id="A0A182HL52"/>
<evidence type="ECO:0000313" key="1">
    <source>
        <dbReference type="EnsemblMetazoa" id="AARA001982-PA"/>
    </source>
</evidence>
<proteinExistence type="predicted"/>